<dbReference type="PANTHER" id="PTHR42849">
    <property type="entry name" value="N-ACETYLNEURAMINATE LYASE"/>
    <property type="match status" value="1"/>
</dbReference>
<dbReference type="SUPFAM" id="SSF51569">
    <property type="entry name" value="Aldolase"/>
    <property type="match status" value="1"/>
</dbReference>
<dbReference type="GO" id="GO:0019262">
    <property type="term" value="P:N-acetylneuraminate catabolic process"/>
    <property type="evidence" value="ECO:0007669"/>
    <property type="project" value="TreeGrafter"/>
</dbReference>
<dbReference type="InterPro" id="IPR013785">
    <property type="entry name" value="Aldolase_TIM"/>
</dbReference>
<accession>A0A382R8M4</accession>
<dbReference type="EMBL" id="UINC01119677">
    <property type="protein sequence ID" value="SVC93680.1"/>
    <property type="molecule type" value="Genomic_DNA"/>
</dbReference>
<feature type="non-terminal residue" evidence="1">
    <location>
        <position position="127"/>
    </location>
</feature>
<evidence type="ECO:0008006" key="2">
    <source>
        <dbReference type="Google" id="ProtNLM"/>
    </source>
</evidence>
<dbReference type="PRINTS" id="PR00146">
    <property type="entry name" value="DHPICSNTHASE"/>
</dbReference>
<dbReference type="GO" id="GO:0008747">
    <property type="term" value="F:N-acetylneuraminate lyase activity"/>
    <property type="evidence" value="ECO:0007669"/>
    <property type="project" value="TreeGrafter"/>
</dbReference>
<gene>
    <name evidence="1" type="ORF">METZ01_LOCUS346534</name>
</gene>
<dbReference type="CDD" id="cd00408">
    <property type="entry name" value="DHDPS-like"/>
    <property type="match status" value="1"/>
</dbReference>
<sequence>MSEIKGIYAASLSILDNNLALNVDKTINHAENLIDLGCHGVAIFGSTGQAQLISVSEKIQFINKLVKSKYQDRYIIGTGLNSLSETVNLMKISTSLNFKEFLIMPPAYYKYGDEEVINYYSKIVEQI</sequence>
<reference evidence="1" key="1">
    <citation type="submission" date="2018-05" db="EMBL/GenBank/DDBJ databases">
        <authorList>
            <person name="Lanie J.A."/>
            <person name="Ng W.-L."/>
            <person name="Kazmierczak K.M."/>
            <person name="Andrzejewski T.M."/>
            <person name="Davidsen T.M."/>
            <person name="Wayne K.J."/>
            <person name="Tettelin H."/>
            <person name="Glass J.I."/>
            <person name="Rusch D."/>
            <person name="Podicherti R."/>
            <person name="Tsui H.-C.T."/>
            <person name="Winkler M.E."/>
        </authorList>
    </citation>
    <scope>NUCLEOTIDE SEQUENCE</scope>
</reference>
<dbReference type="Gene3D" id="3.20.20.70">
    <property type="entry name" value="Aldolase class I"/>
    <property type="match status" value="1"/>
</dbReference>
<name>A0A382R8M4_9ZZZZ</name>
<dbReference type="Pfam" id="PF00701">
    <property type="entry name" value="DHDPS"/>
    <property type="match status" value="1"/>
</dbReference>
<organism evidence="1">
    <name type="scientific">marine metagenome</name>
    <dbReference type="NCBI Taxonomy" id="408172"/>
    <lineage>
        <taxon>unclassified sequences</taxon>
        <taxon>metagenomes</taxon>
        <taxon>ecological metagenomes</taxon>
    </lineage>
</organism>
<dbReference type="AlphaFoldDB" id="A0A382R8M4"/>
<protein>
    <recommendedName>
        <fullName evidence="2">Dihydrodipicolinate synthase family protein</fullName>
    </recommendedName>
</protein>
<dbReference type="GO" id="GO:0005829">
    <property type="term" value="C:cytosol"/>
    <property type="evidence" value="ECO:0007669"/>
    <property type="project" value="TreeGrafter"/>
</dbReference>
<dbReference type="PANTHER" id="PTHR42849:SF1">
    <property type="entry name" value="N-ACETYLNEURAMINATE LYASE"/>
    <property type="match status" value="1"/>
</dbReference>
<proteinExistence type="predicted"/>
<evidence type="ECO:0000313" key="1">
    <source>
        <dbReference type="EMBL" id="SVC93680.1"/>
    </source>
</evidence>
<dbReference type="InterPro" id="IPR002220">
    <property type="entry name" value="DapA-like"/>
</dbReference>